<comment type="caution">
    <text evidence="2">The sequence shown here is derived from an EMBL/GenBank/DDBJ whole genome shotgun (WGS) entry which is preliminary data.</text>
</comment>
<feature type="region of interest" description="Disordered" evidence="1">
    <location>
        <begin position="85"/>
        <end position="121"/>
    </location>
</feature>
<dbReference type="EMBL" id="JBEDUW010000004">
    <property type="protein sequence ID" value="KAK9932277.1"/>
    <property type="molecule type" value="Genomic_DNA"/>
</dbReference>
<sequence length="148" mass="16219">MFVGLKVRRSTGLELGLEKRWVNTGSKKSAARWRARDWVGAAVVKPAAPGADGVAEREIAGALGRFWHGKAGLFGGDLNWAGLGDEKTGGARKVRGGGEEETEMGDRSEMGVERRERNEVEGEWLKQRERDSVMWLVKGTEEHGLGMV</sequence>
<proteinExistence type="predicted"/>
<evidence type="ECO:0000313" key="3">
    <source>
        <dbReference type="Proteomes" id="UP001457282"/>
    </source>
</evidence>
<keyword evidence="3" id="KW-1185">Reference proteome</keyword>
<dbReference type="Proteomes" id="UP001457282">
    <property type="component" value="Unassembled WGS sequence"/>
</dbReference>
<dbReference type="AlphaFoldDB" id="A0AAW1X6G8"/>
<evidence type="ECO:0000256" key="1">
    <source>
        <dbReference type="SAM" id="MobiDB-lite"/>
    </source>
</evidence>
<protein>
    <submittedName>
        <fullName evidence="2">Uncharacterized protein</fullName>
    </submittedName>
</protein>
<evidence type="ECO:0000313" key="2">
    <source>
        <dbReference type="EMBL" id="KAK9932277.1"/>
    </source>
</evidence>
<accession>A0AAW1X6G8</accession>
<feature type="compositionally biased region" description="Basic and acidic residues" evidence="1">
    <location>
        <begin position="104"/>
        <end position="121"/>
    </location>
</feature>
<gene>
    <name evidence="2" type="ORF">M0R45_019523</name>
</gene>
<reference evidence="2 3" key="1">
    <citation type="journal article" date="2023" name="G3 (Bethesda)">
        <title>A chromosome-length genome assembly and annotation of blackberry (Rubus argutus, cv. 'Hillquist').</title>
        <authorList>
            <person name="Bruna T."/>
            <person name="Aryal R."/>
            <person name="Dudchenko O."/>
            <person name="Sargent D.J."/>
            <person name="Mead D."/>
            <person name="Buti M."/>
            <person name="Cavallini A."/>
            <person name="Hytonen T."/>
            <person name="Andres J."/>
            <person name="Pham M."/>
            <person name="Weisz D."/>
            <person name="Mascagni F."/>
            <person name="Usai G."/>
            <person name="Natali L."/>
            <person name="Bassil N."/>
            <person name="Fernandez G.E."/>
            <person name="Lomsadze A."/>
            <person name="Armour M."/>
            <person name="Olukolu B."/>
            <person name="Poorten T."/>
            <person name="Britton C."/>
            <person name="Davik J."/>
            <person name="Ashrafi H."/>
            <person name="Aiden E.L."/>
            <person name="Borodovsky M."/>
            <person name="Worthington M."/>
        </authorList>
    </citation>
    <scope>NUCLEOTIDE SEQUENCE [LARGE SCALE GENOMIC DNA]</scope>
    <source>
        <strain evidence="2">PI 553951</strain>
    </source>
</reference>
<organism evidence="2 3">
    <name type="scientific">Rubus argutus</name>
    <name type="common">Southern blackberry</name>
    <dbReference type="NCBI Taxonomy" id="59490"/>
    <lineage>
        <taxon>Eukaryota</taxon>
        <taxon>Viridiplantae</taxon>
        <taxon>Streptophyta</taxon>
        <taxon>Embryophyta</taxon>
        <taxon>Tracheophyta</taxon>
        <taxon>Spermatophyta</taxon>
        <taxon>Magnoliopsida</taxon>
        <taxon>eudicotyledons</taxon>
        <taxon>Gunneridae</taxon>
        <taxon>Pentapetalae</taxon>
        <taxon>rosids</taxon>
        <taxon>fabids</taxon>
        <taxon>Rosales</taxon>
        <taxon>Rosaceae</taxon>
        <taxon>Rosoideae</taxon>
        <taxon>Rosoideae incertae sedis</taxon>
        <taxon>Rubus</taxon>
    </lineage>
</organism>
<name>A0AAW1X6G8_RUBAR</name>